<sequence length="246" mass="28385">MFLLQSYGVGPWANKTAMQIDFDIVKFDVNSQSRHLTTHTSHQSISFYRAYVKRAVDFVLILVGLPIILPLMILSALLVARDGYNPIYTQWRVGKNGKRFRFYKFRTMVPNADAVLESYLATNPSARAEWDRDQKLKNDPRIIPMGHFMRKTSLDELPQLLNVLLGDMALVGPRPMMVEQQIMYEGDAYYELRPGLTGLWQISDRNDCGFRDRVKYDDVYNDIASFPIDMAVIIRTFRVVVRGTGY</sequence>
<feature type="transmembrane region" description="Helical" evidence="9">
    <location>
        <begin position="58"/>
        <end position="80"/>
    </location>
</feature>
<feature type="domain" description="Bacterial sugar transferase" evidence="10">
    <location>
        <begin position="53"/>
        <end position="241"/>
    </location>
</feature>
<dbReference type="RefSeq" id="WP_134016312.1">
    <property type="nucleotide sequence ID" value="NZ_SOBH01000004.1"/>
</dbReference>
<evidence type="ECO:0000256" key="8">
    <source>
        <dbReference type="ARBA" id="ARBA00023169"/>
    </source>
</evidence>
<evidence type="ECO:0000256" key="1">
    <source>
        <dbReference type="ARBA" id="ARBA00004236"/>
    </source>
</evidence>
<evidence type="ECO:0000313" key="11">
    <source>
        <dbReference type="EMBL" id="TDT73114.1"/>
    </source>
</evidence>
<comment type="caution">
    <text evidence="11">The sequence shown here is derived from an EMBL/GenBank/DDBJ whole genome shotgun (WGS) entry which is preliminary data.</text>
</comment>
<dbReference type="GO" id="GO:0016780">
    <property type="term" value="F:phosphotransferase activity, for other substituted phosphate groups"/>
    <property type="evidence" value="ECO:0007669"/>
    <property type="project" value="TreeGrafter"/>
</dbReference>
<dbReference type="OrthoDB" id="9808602at2"/>
<comment type="subcellular location">
    <subcellularLocation>
        <location evidence="1">Cell membrane</location>
    </subcellularLocation>
</comment>
<evidence type="ECO:0000256" key="6">
    <source>
        <dbReference type="ARBA" id="ARBA00022989"/>
    </source>
</evidence>
<evidence type="ECO:0000256" key="9">
    <source>
        <dbReference type="SAM" id="Phobius"/>
    </source>
</evidence>
<dbReference type="PANTHER" id="PTHR30576:SF4">
    <property type="entry name" value="UNDECAPRENYL-PHOSPHATE GALACTOSE PHOSPHOTRANSFERASE"/>
    <property type="match status" value="1"/>
</dbReference>
<keyword evidence="8" id="KW-0270">Exopolysaccharide synthesis</keyword>
<gene>
    <name evidence="11" type="ORF">BDE40_3296</name>
</gene>
<dbReference type="InterPro" id="IPR003362">
    <property type="entry name" value="Bact_transf"/>
</dbReference>
<keyword evidence="7 9" id="KW-0472">Membrane</keyword>
<evidence type="ECO:0000256" key="5">
    <source>
        <dbReference type="ARBA" id="ARBA00022692"/>
    </source>
</evidence>
<keyword evidence="5 9" id="KW-0812">Transmembrane</keyword>
<keyword evidence="6 9" id="KW-1133">Transmembrane helix</keyword>
<evidence type="ECO:0000256" key="4">
    <source>
        <dbReference type="ARBA" id="ARBA00022679"/>
    </source>
</evidence>
<dbReference type="GO" id="GO:0005886">
    <property type="term" value="C:plasma membrane"/>
    <property type="evidence" value="ECO:0007669"/>
    <property type="project" value="UniProtKB-SubCell"/>
</dbReference>
<name>A0A4R7LD47_9RHOB</name>
<dbReference type="Pfam" id="PF02397">
    <property type="entry name" value="Bac_transf"/>
    <property type="match status" value="1"/>
</dbReference>
<dbReference type="GO" id="GO:0000271">
    <property type="term" value="P:polysaccharide biosynthetic process"/>
    <property type="evidence" value="ECO:0007669"/>
    <property type="project" value="UniProtKB-KW"/>
</dbReference>
<reference evidence="11 12" key="1">
    <citation type="submission" date="2019-03" db="EMBL/GenBank/DDBJ databases">
        <title>Genomic Encyclopedia of Archaeal and Bacterial Type Strains, Phase II (KMG-II): from individual species to whole genera.</title>
        <authorList>
            <person name="Goeker M."/>
        </authorList>
    </citation>
    <scope>NUCLEOTIDE SEQUENCE [LARGE SCALE GENOMIC DNA]</scope>
    <source>
        <strain evidence="11 12">DSM 29467</strain>
    </source>
</reference>
<accession>A0A4R7LD47</accession>
<keyword evidence="4 11" id="KW-0808">Transferase</keyword>
<evidence type="ECO:0000259" key="10">
    <source>
        <dbReference type="Pfam" id="PF02397"/>
    </source>
</evidence>
<protein>
    <submittedName>
        <fullName evidence="11">Lipopolysaccharide/colanic/teichoic acid biosynthesis glycosyltransferase</fullName>
    </submittedName>
</protein>
<organism evidence="11 12">
    <name type="scientific">Litoreibacter halocynthiae</name>
    <dbReference type="NCBI Taxonomy" id="1242689"/>
    <lineage>
        <taxon>Bacteria</taxon>
        <taxon>Pseudomonadati</taxon>
        <taxon>Pseudomonadota</taxon>
        <taxon>Alphaproteobacteria</taxon>
        <taxon>Rhodobacterales</taxon>
        <taxon>Roseobacteraceae</taxon>
        <taxon>Litoreibacter</taxon>
    </lineage>
</organism>
<dbReference type="PANTHER" id="PTHR30576">
    <property type="entry name" value="COLANIC BIOSYNTHESIS UDP-GLUCOSE LIPID CARRIER TRANSFERASE"/>
    <property type="match status" value="1"/>
</dbReference>
<dbReference type="AlphaFoldDB" id="A0A4R7LD47"/>
<dbReference type="EMBL" id="SOBH01000004">
    <property type="protein sequence ID" value="TDT73114.1"/>
    <property type="molecule type" value="Genomic_DNA"/>
</dbReference>
<evidence type="ECO:0000256" key="2">
    <source>
        <dbReference type="ARBA" id="ARBA00006464"/>
    </source>
</evidence>
<comment type="similarity">
    <text evidence="2">Belongs to the bacterial sugar transferase family.</text>
</comment>
<keyword evidence="3" id="KW-1003">Cell membrane</keyword>
<keyword evidence="12" id="KW-1185">Reference proteome</keyword>
<evidence type="ECO:0000256" key="7">
    <source>
        <dbReference type="ARBA" id="ARBA00023136"/>
    </source>
</evidence>
<proteinExistence type="inferred from homology"/>
<evidence type="ECO:0000256" key="3">
    <source>
        <dbReference type="ARBA" id="ARBA00022475"/>
    </source>
</evidence>
<evidence type="ECO:0000313" key="12">
    <source>
        <dbReference type="Proteomes" id="UP000294563"/>
    </source>
</evidence>
<dbReference type="Proteomes" id="UP000294563">
    <property type="component" value="Unassembled WGS sequence"/>
</dbReference>